<name>A0A152A0R9_TIELA</name>
<feature type="transmembrane region" description="Helical" evidence="25">
    <location>
        <begin position="286"/>
        <end position="307"/>
    </location>
</feature>
<evidence type="ECO:0000256" key="7">
    <source>
        <dbReference type="ARBA" id="ARBA00023228"/>
    </source>
</evidence>
<evidence type="ECO:0000256" key="24">
    <source>
        <dbReference type="ARBA" id="ARBA00046376"/>
    </source>
</evidence>
<dbReference type="AlphaFoldDB" id="A0A152A0R9"/>
<evidence type="ECO:0000256" key="20">
    <source>
        <dbReference type="ARBA" id="ARBA00044924"/>
    </source>
</evidence>
<evidence type="ECO:0000256" key="21">
    <source>
        <dbReference type="ARBA" id="ARBA00044985"/>
    </source>
</evidence>
<feature type="domain" description="Major facilitator superfamily (MFS) profile" evidence="26">
    <location>
        <begin position="30"/>
        <end position="431"/>
    </location>
</feature>
<dbReference type="EMBL" id="LODT01000020">
    <property type="protein sequence ID" value="KYQ99837.1"/>
    <property type="molecule type" value="Genomic_DNA"/>
</dbReference>
<dbReference type="SUPFAM" id="SSF103473">
    <property type="entry name" value="MFS general substrate transporter"/>
    <property type="match status" value="1"/>
</dbReference>
<comment type="catalytic activity">
    <reaction evidence="11">
        <text>L-alpha-aminoacyl-L-histidine(out) = L-alpha-aminoacyl-L-histidine(in)</text>
        <dbReference type="Rhea" id="RHEA:79375"/>
        <dbReference type="ChEBI" id="CHEBI:229967"/>
    </reaction>
</comment>
<dbReference type="InterPro" id="IPR020846">
    <property type="entry name" value="MFS_dom"/>
</dbReference>
<evidence type="ECO:0000256" key="3">
    <source>
        <dbReference type="ARBA" id="ARBA00022448"/>
    </source>
</evidence>
<accession>A0A152A0R9</accession>
<dbReference type="InterPro" id="IPR036259">
    <property type="entry name" value="MFS_trans_sf"/>
</dbReference>
<dbReference type="InParanoid" id="A0A152A0R9"/>
<feature type="transmembrane region" description="Helical" evidence="25">
    <location>
        <begin position="314"/>
        <end position="333"/>
    </location>
</feature>
<keyword evidence="28" id="KW-1185">Reference proteome</keyword>
<comment type="catalytic activity">
    <reaction evidence="20">
        <text>L-lysyl-glycine(out) = L-lysyl-glycine(in)</text>
        <dbReference type="Rhea" id="RHEA:79407"/>
        <dbReference type="ChEBI" id="CHEBI:191202"/>
    </reaction>
</comment>
<dbReference type="PANTHER" id="PTHR23512:SF3">
    <property type="entry name" value="MAJOR FACILITATOR SUPERFAMILY DOMAIN-CONTAINING PROTEIN 1"/>
    <property type="match status" value="1"/>
</dbReference>
<comment type="catalytic activity">
    <reaction evidence="16">
        <text>L-lysyl-L-lysine(out) = L-lysyl-L-lysine(in)</text>
        <dbReference type="Rhea" id="RHEA:79403"/>
        <dbReference type="ChEBI" id="CHEBI:229956"/>
    </reaction>
</comment>
<feature type="transmembrane region" description="Helical" evidence="25">
    <location>
        <begin position="96"/>
        <end position="119"/>
    </location>
</feature>
<evidence type="ECO:0000256" key="17">
    <source>
        <dbReference type="ARBA" id="ARBA00044903"/>
    </source>
</evidence>
<evidence type="ECO:0000256" key="11">
    <source>
        <dbReference type="ARBA" id="ARBA00044884"/>
    </source>
</evidence>
<comment type="catalytic activity">
    <reaction evidence="13">
        <text>L-alpha-aminoacyl-L-lysine(out) = L-alpha-aminoacyl-L-lysine(in)</text>
        <dbReference type="Rhea" id="RHEA:79383"/>
        <dbReference type="ChEBI" id="CHEBI:229966"/>
    </reaction>
</comment>
<gene>
    <name evidence="27" type="ORF">DLAC_03788</name>
</gene>
<keyword evidence="5 25" id="KW-1133">Transmembrane helix</keyword>
<evidence type="ECO:0000256" key="2">
    <source>
        <dbReference type="ARBA" id="ARBA00008335"/>
    </source>
</evidence>
<comment type="catalytic activity">
    <reaction evidence="19">
        <text>L-alanyl-L-lysine(out) = L-alanyl-L-lysine(in)</text>
        <dbReference type="Rhea" id="RHEA:79415"/>
        <dbReference type="ChEBI" id="CHEBI:192470"/>
    </reaction>
</comment>
<evidence type="ECO:0000313" key="28">
    <source>
        <dbReference type="Proteomes" id="UP000076078"/>
    </source>
</evidence>
<evidence type="ECO:0000256" key="23">
    <source>
        <dbReference type="ARBA" id="ARBA00045709"/>
    </source>
</evidence>
<keyword evidence="6 25" id="KW-0472">Membrane</keyword>
<comment type="catalytic activity">
    <reaction evidence="8">
        <text>L-lysyl-L-alanine(out) = L-lysyl-L-alanine(in)</text>
        <dbReference type="Rhea" id="RHEA:79399"/>
        <dbReference type="ChEBI" id="CHEBI:229954"/>
    </reaction>
</comment>
<keyword evidence="3" id="KW-0813">Transport</keyword>
<evidence type="ECO:0000256" key="6">
    <source>
        <dbReference type="ARBA" id="ARBA00023136"/>
    </source>
</evidence>
<comment type="subcellular location">
    <subcellularLocation>
        <location evidence="1">Lysosome membrane</location>
        <topology evidence="1">Multi-pass membrane protein</topology>
    </subcellularLocation>
</comment>
<evidence type="ECO:0000256" key="13">
    <source>
        <dbReference type="ARBA" id="ARBA00044893"/>
    </source>
</evidence>
<comment type="catalytic activity">
    <reaction evidence="14">
        <text>L-aspartyl-L-lysine(out) = L-aspartyl-L-lysine(in)</text>
        <dbReference type="Rhea" id="RHEA:79411"/>
        <dbReference type="ChEBI" id="CHEBI:229953"/>
    </reaction>
</comment>
<feature type="transmembrane region" description="Helical" evidence="25">
    <location>
        <begin position="252"/>
        <end position="274"/>
    </location>
</feature>
<keyword evidence="7" id="KW-0458">Lysosome</keyword>
<evidence type="ECO:0000256" key="25">
    <source>
        <dbReference type="SAM" id="Phobius"/>
    </source>
</evidence>
<evidence type="ECO:0000256" key="1">
    <source>
        <dbReference type="ARBA" id="ARBA00004155"/>
    </source>
</evidence>
<keyword evidence="4 25" id="KW-0812">Transmembrane</keyword>
<comment type="subunit">
    <text evidence="24">Homodimer. Interacts with lysosomal protein GLMP (via lumenal domain); the interaction starts while both proteins are still in the endoplasmic reticulum and is required for stabilization of MFSD1 in lysosomes but has no direct effect on its targeting to lysosomes or transporter activity.</text>
</comment>
<comment type="catalytic activity">
    <reaction evidence="15">
        <text>L-arginyl-L-alpha-amino acid(out) = L-arginyl-L-alpha-amino acid(in)</text>
        <dbReference type="Rhea" id="RHEA:79371"/>
        <dbReference type="ChEBI" id="CHEBI:84315"/>
    </reaction>
</comment>
<proteinExistence type="inferred from homology"/>
<comment type="catalytic activity">
    <reaction evidence="17">
        <text>L-arginyl-glycine(out) = L-arginyl-glycine(in)</text>
        <dbReference type="Rhea" id="RHEA:79391"/>
        <dbReference type="ChEBI" id="CHEBI:229955"/>
    </reaction>
</comment>
<evidence type="ECO:0000256" key="5">
    <source>
        <dbReference type="ARBA" id="ARBA00022989"/>
    </source>
</evidence>
<feature type="transmembrane region" description="Helical" evidence="25">
    <location>
        <begin position="367"/>
        <end position="391"/>
    </location>
</feature>
<evidence type="ECO:0000256" key="19">
    <source>
        <dbReference type="ARBA" id="ARBA00044919"/>
    </source>
</evidence>
<dbReference type="Pfam" id="PF07690">
    <property type="entry name" value="MFS_1"/>
    <property type="match status" value="1"/>
</dbReference>
<dbReference type="STRING" id="361077.A0A152A0R9"/>
<evidence type="ECO:0000256" key="9">
    <source>
        <dbReference type="ARBA" id="ARBA00044878"/>
    </source>
</evidence>
<comment type="catalytic activity">
    <reaction evidence="9">
        <text>L-histidyl-glycine(out) = L-histidyl-glycine(in)</text>
        <dbReference type="Rhea" id="RHEA:79395"/>
        <dbReference type="ChEBI" id="CHEBI:229957"/>
    </reaction>
</comment>
<organism evidence="27 28">
    <name type="scientific">Tieghemostelium lacteum</name>
    <name type="common">Slime mold</name>
    <name type="synonym">Dictyostelium lacteum</name>
    <dbReference type="NCBI Taxonomy" id="361077"/>
    <lineage>
        <taxon>Eukaryota</taxon>
        <taxon>Amoebozoa</taxon>
        <taxon>Evosea</taxon>
        <taxon>Eumycetozoa</taxon>
        <taxon>Dictyostelia</taxon>
        <taxon>Dictyosteliales</taxon>
        <taxon>Raperosteliaceae</taxon>
        <taxon>Tieghemostelium</taxon>
    </lineage>
</organism>
<evidence type="ECO:0000256" key="12">
    <source>
        <dbReference type="ARBA" id="ARBA00044891"/>
    </source>
</evidence>
<evidence type="ECO:0000256" key="16">
    <source>
        <dbReference type="ARBA" id="ARBA00044900"/>
    </source>
</evidence>
<protein>
    <recommendedName>
        <fullName evidence="21">Lysosomal dipeptide transporter MFSD1</fullName>
    </recommendedName>
    <alternativeName>
        <fullName evidence="22">Major facilitator superfamily domain-containing protein 1</fullName>
    </alternativeName>
</protein>
<feature type="transmembrane region" description="Helical" evidence="25">
    <location>
        <begin position="131"/>
        <end position="153"/>
    </location>
</feature>
<dbReference type="OMA" id="FMNVFTN"/>
<dbReference type="PROSITE" id="PS50850">
    <property type="entry name" value="MFS"/>
    <property type="match status" value="1"/>
</dbReference>
<comment type="catalytic activity">
    <reaction evidence="10">
        <text>L-alpha-aminoacyl-L-arginine(out) = L-alpha-aminoacyl-L-arginine(in)</text>
        <dbReference type="Rhea" id="RHEA:79367"/>
        <dbReference type="ChEBI" id="CHEBI:229968"/>
    </reaction>
</comment>
<dbReference type="GO" id="GO:0005765">
    <property type="term" value="C:lysosomal membrane"/>
    <property type="evidence" value="ECO:0007669"/>
    <property type="project" value="UniProtKB-SubCell"/>
</dbReference>
<feature type="transmembrane region" description="Helical" evidence="25">
    <location>
        <begin position="339"/>
        <end position="360"/>
    </location>
</feature>
<reference evidence="27 28" key="1">
    <citation type="submission" date="2015-12" db="EMBL/GenBank/DDBJ databases">
        <title>Dictyostelia acquired genes for synthesis and detection of signals that induce cell-type specialization by lateral gene transfer from prokaryotes.</title>
        <authorList>
            <person name="Gloeckner G."/>
            <person name="Schaap P."/>
        </authorList>
    </citation>
    <scope>NUCLEOTIDE SEQUENCE [LARGE SCALE GENOMIC DNA]</scope>
    <source>
        <strain evidence="27 28">TK</strain>
    </source>
</reference>
<feature type="transmembrane region" description="Helical" evidence="25">
    <location>
        <begin position="191"/>
        <end position="213"/>
    </location>
</feature>
<evidence type="ECO:0000256" key="4">
    <source>
        <dbReference type="ARBA" id="ARBA00022692"/>
    </source>
</evidence>
<evidence type="ECO:0000313" key="27">
    <source>
        <dbReference type="EMBL" id="KYQ99837.1"/>
    </source>
</evidence>
<feature type="transmembrane region" description="Helical" evidence="25">
    <location>
        <begin position="403"/>
        <end position="426"/>
    </location>
</feature>
<evidence type="ECO:0000256" key="8">
    <source>
        <dbReference type="ARBA" id="ARBA00044876"/>
    </source>
</evidence>
<evidence type="ECO:0000256" key="22">
    <source>
        <dbReference type="ARBA" id="ARBA00045018"/>
    </source>
</evidence>
<evidence type="ECO:0000256" key="15">
    <source>
        <dbReference type="ARBA" id="ARBA00044899"/>
    </source>
</evidence>
<dbReference type="Gene3D" id="1.20.1250.20">
    <property type="entry name" value="MFS general substrate transporter like domains"/>
    <property type="match status" value="1"/>
</dbReference>
<evidence type="ECO:0000256" key="14">
    <source>
        <dbReference type="ARBA" id="ARBA00044898"/>
    </source>
</evidence>
<dbReference type="GO" id="GO:0022857">
    <property type="term" value="F:transmembrane transporter activity"/>
    <property type="evidence" value="ECO:0007669"/>
    <property type="project" value="InterPro"/>
</dbReference>
<feature type="transmembrane region" description="Helical" evidence="25">
    <location>
        <begin position="26"/>
        <end position="46"/>
    </location>
</feature>
<dbReference type="OrthoDB" id="424834at2759"/>
<comment type="similarity">
    <text evidence="2">Belongs to the major facilitator superfamily.</text>
</comment>
<comment type="catalytic activity">
    <reaction evidence="12">
        <text>L-lysyl-L-alpha-amino acid(out) = L-lysyl-L-alpha-amino acid(in)</text>
        <dbReference type="Rhea" id="RHEA:79387"/>
        <dbReference type="ChEBI" id="CHEBI:229965"/>
    </reaction>
</comment>
<dbReference type="InterPro" id="IPR052187">
    <property type="entry name" value="MFSD1"/>
</dbReference>
<evidence type="ECO:0000259" key="26">
    <source>
        <dbReference type="PROSITE" id="PS50850"/>
    </source>
</evidence>
<comment type="caution">
    <text evidence="27">The sequence shown here is derived from an EMBL/GenBank/DDBJ whole genome shotgun (WGS) entry which is preliminary data.</text>
</comment>
<sequence length="468" mass="52358">MESVINSDSEKNVLLPNKIVPMSEHLFKYLGLVIICLTTLGGYYTFDIPGAFGSKVISEWYHVNEVSYGVLYSVYSFPNIVLVVIGGYLVDSYLGIRLGLLIFAGLVTIGEIIFAISANARSFWLAILGRIIYGVGGETLYIISFSYVSVWFFGRNDFALAFATVNTIGRLAGAVDLNITTKIADHTSIPFSIWFGASLCILSFISCLVMVYLETLRMKKEKPLSDTQEGIKETANQKKFKLSDLKTFPKQFWIIVLLTNCYVIPVFGFITIGTDFFKTQFPHSNASILISIPYYVACAAPLMGALVDRFGRNLYFLLLSSVLVVFAFLFLIFTPITPYISMIFLGISIAAVYSASFTLINPLVPEYCISVCFALNSSLMNGTLSLSIIAINGILQKTNNNYTITFFIFIIFAIIAIICLVILIIMDRKYQLINVHPSIQQQKIKERKEIEEALDRQRNQEQSPLIVN</sequence>
<dbReference type="Proteomes" id="UP000076078">
    <property type="component" value="Unassembled WGS sequence"/>
</dbReference>
<comment type="function">
    <text evidence="23">Lysosomal dipeptide uniporter that selectively exports lysine, arginine or histidine-containing dipeptides with a net positive charge from the lysosome lumen into the cytosol. Could play a role in a specific type of protein O-glycosylation indirectly regulating macrophages migration and tissue invasion. Also essential for liver homeostasis.</text>
</comment>
<feature type="transmembrane region" description="Helical" evidence="25">
    <location>
        <begin position="66"/>
        <end position="90"/>
    </location>
</feature>
<dbReference type="InterPro" id="IPR011701">
    <property type="entry name" value="MFS"/>
</dbReference>
<evidence type="ECO:0000256" key="10">
    <source>
        <dbReference type="ARBA" id="ARBA00044881"/>
    </source>
</evidence>
<dbReference type="PANTHER" id="PTHR23512">
    <property type="entry name" value="MAJOR FACILITATOR SUPERFAMILY DOMAIN-CONTAINING PROTEIN 1"/>
    <property type="match status" value="1"/>
</dbReference>
<evidence type="ECO:0000256" key="18">
    <source>
        <dbReference type="ARBA" id="ARBA00044912"/>
    </source>
</evidence>
<comment type="catalytic activity">
    <reaction evidence="18">
        <text>L-histidyl-L-alpha-amino acid(out) = L-histidyl-L-alpha-amino acid(in)</text>
        <dbReference type="Rhea" id="RHEA:79379"/>
        <dbReference type="ChEBI" id="CHEBI:229964"/>
    </reaction>
</comment>